<evidence type="ECO:0000256" key="2">
    <source>
        <dbReference type="SAM" id="SignalP"/>
    </source>
</evidence>
<dbReference type="EMBL" id="BAAABV010000028">
    <property type="protein sequence ID" value="GAA0319841.1"/>
    <property type="molecule type" value="Genomic_DNA"/>
</dbReference>
<reference evidence="3 4" key="1">
    <citation type="journal article" date="2019" name="Int. J. Syst. Evol. Microbiol.">
        <title>The Global Catalogue of Microorganisms (GCM) 10K type strain sequencing project: providing services to taxonomists for standard genome sequencing and annotation.</title>
        <authorList>
            <consortium name="The Broad Institute Genomics Platform"/>
            <consortium name="The Broad Institute Genome Sequencing Center for Infectious Disease"/>
            <person name="Wu L."/>
            <person name="Ma J."/>
        </authorList>
    </citation>
    <scope>NUCLEOTIDE SEQUENCE [LARGE SCALE GENOMIC DNA]</scope>
    <source>
        <strain evidence="3 4">JCM 4505</strain>
    </source>
</reference>
<protein>
    <submittedName>
        <fullName evidence="3">Extracellular solute-binding protein</fullName>
    </submittedName>
</protein>
<evidence type="ECO:0000313" key="3">
    <source>
        <dbReference type="EMBL" id="GAA0319841.1"/>
    </source>
</evidence>
<keyword evidence="4" id="KW-1185">Reference proteome</keyword>
<sequence length="387" mass="40720">MFRSSARRGAAVLLSAAALATLSACGAAPDQPAAGDGAKGKAQPATAASAADLGGMDALVAAAEKEGRLNVIALPPDWANYGEMIKAFQAKYPKIKVSSENPDATSADEIAAVKSRKGQTRAPDVLDLGIAFARSGAGENLFAPYKVTAWDRIPASQKDADARWYNDYGGYVSIGCDAAKIPTCPQTFADLLKPEYKGKVALNGNPTKSGSAFGGVYAAALANKGSFADVQPGIDFFGQLRKSGNFIPVESTPATVEKGETPISIDWDYLNAGYAEQFKGKGVDWKTVVPADGVYAQFYSQAVNKEAPNPAAARLWMEFLYSTEGQNIWLKGHARPVLLPGMTQDGTADKDAVTKLPQVQGTPSFPASTELDTAKAVLAEKWDKALS</sequence>
<dbReference type="Pfam" id="PF13343">
    <property type="entry name" value="SBP_bac_6"/>
    <property type="match status" value="1"/>
</dbReference>
<gene>
    <name evidence="3" type="ORF">GCM10010302_68830</name>
</gene>
<organism evidence="3 4">
    <name type="scientific">Streptomyces polychromogenes</name>
    <dbReference type="NCBI Taxonomy" id="67342"/>
    <lineage>
        <taxon>Bacteria</taxon>
        <taxon>Bacillati</taxon>
        <taxon>Actinomycetota</taxon>
        <taxon>Actinomycetes</taxon>
        <taxon>Kitasatosporales</taxon>
        <taxon>Streptomycetaceae</taxon>
        <taxon>Streptomyces</taxon>
    </lineage>
</organism>
<feature type="signal peptide" evidence="2">
    <location>
        <begin position="1"/>
        <end position="27"/>
    </location>
</feature>
<dbReference type="SUPFAM" id="SSF53850">
    <property type="entry name" value="Periplasmic binding protein-like II"/>
    <property type="match status" value="1"/>
</dbReference>
<evidence type="ECO:0000256" key="1">
    <source>
        <dbReference type="ARBA" id="ARBA00022729"/>
    </source>
</evidence>
<dbReference type="RefSeq" id="WP_425580325.1">
    <property type="nucleotide sequence ID" value="NZ_BAAABV010000028.1"/>
</dbReference>
<evidence type="ECO:0000313" key="4">
    <source>
        <dbReference type="Proteomes" id="UP001501867"/>
    </source>
</evidence>
<feature type="chain" id="PRO_5046768441" evidence="2">
    <location>
        <begin position="28"/>
        <end position="387"/>
    </location>
</feature>
<proteinExistence type="predicted"/>
<dbReference type="PANTHER" id="PTHR30006:SF2">
    <property type="entry name" value="ABC TRANSPORTER SUBSTRATE-BINDING PROTEIN"/>
    <property type="match status" value="1"/>
</dbReference>
<accession>A0ABN0VXX2</accession>
<name>A0ABN0VXX2_9ACTN</name>
<comment type="caution">
    <text evidence="3">The sequence shown here is derived from an EMBL/GenBank/DDBJ whole genome shotgun (WGS) entry which is preliminary data.</text>
</comment>
<dbReference type="Proteomes" id="UP001501867">
    <property type="component" value="Unassembled WGS sequence"/>
</dbReference>
<dbReference type="PANTHER" id="PTHR30006">
    <property type="entry name" value="THIAMINE-BINDING PERIPLASMIC PROTEIN-RELATED"/>
    <property type="match status" value="1"/>
</dbReference>
<keyword evidence="1 2" id="KW-0732">Signal</keyword>
<dbReference type="Gene3D" id="3.40.190.10">
    <property type="entry name" value="Periplasmic binding protein-like II"/>
    <property type="match status" value="2"/>
</dbReference>
<dbReference type="PROSITE" id="PS51257">
    <property type="entry name" value="PROKAR_LIPOPROTEIN"/>
    <property type="match status" value="1"/>
</dbReference>